<gene>
    <name evidence="1" type="ORF">DRT54_22765</name>
    <name evidence="3" type="ORF">G4X27_004858</name>
    <name evidence="2" type="ORF">GB622_11000</name>
</gene>
<dbReference type="EMBL" id="DAATQT010000094">
    <property type="protein sequence ID" value="HAE9655033.1"/>
    <property type="molecule type" value="Genomic_DNA"/>
</dbReference>
<sequence length="95" mass="11205">MNKLIESIERGKVRGIEEYKLIDGERYCYQYALKKIANKYVTYLFFIPESKMDVMEDYGSEEIKEFFSITDAINYFTSIGVDFSLFRPIKGVLPF</sequence>
<evidence type="ECO:0000313" key="2">
    <source>
        <dbReference type="EMBL" id="HAB5908611.1"/>
    </source>
</evidence>
<accession>A0A3U2ZS69</accession>
<organism evidence="1">
    <name type="scientific">Salmonella newport</name>
    <dbReference type="NCBI Taxonomy" id="108619"/>
    <lineage>
        <taxon>Bacteria</taxon>
        <taxon>Pseudomonadati</taxon>
        <taxon>Pseudomonadota</taxon>
        <taxon>Gammaproteobacteria</taxon>
        <taxon>Enterobacterales</taxon>
        <taxon>Enterobacteriaceae</taxon>
        <taxon>Salmonella</taxon>
    </lineage>
</organism>
<evidence type="ECO:0000313" key="1">
    <source>
        <dbReference type="EMBL" id="EBX3156832.1"/>
    </source>
</evidence>
<reference evidence="1" key="2">
    <citation type="submission" date="2018-07" db="EMBL/GenBank/DDBJ databases">
        <authorList>
            <person name="Ashton P.M."/>
            <person name="Dallman T."/>
            <person name="Nair S."/>
            <person name="De Pinna E."/>
            <person name="Peters T."/>
            <person name="Grant K."/>
        </authorList>
    </citation>
    <scope>NUCLEOTIDE SEQUENCE</scope>
    <source>
        <strain evidence="1">136562</strain>
    </source>
</reference>
<dbReference type="AlphaFoldDB" id="A0A3U2ZS69"/>
<name>A0A3U2ZS69_SALNE</name>
<proteinExistence type="predicted"/>
<dbReference type="EMBL" id="AAHKWI010000050">
    <property type="protein sequence ID" value="EBX3156832.1"/>
    <property type="molecule type" value="Genomic_DNA"/>
</dbReference>
<evidence type="ECO:0000313" key="3">
    <source>
        <dbReference type="EMBL" id="HAE9655033.1"/>
    </source>
</evidence>
<comment type="caution">
    <text evidence="1">The sequence shown here is derived from an EMBL/GenBank/DDBJ whole genome shotgun (WGS) entry which is preliminary data.</text>
</comment>
<dbReference type="RefSeq" id="WP_017442165.1">
    <property type="nucleotide sequence ID" value="NZ_CALNWG010000005.1"/>
</dbReference>
<dbReference type="EMBL" id="DAAHFP010000004">
    <property type="protein sequence ID" value="HAB5908611.1"/>
    <property type="molecule type" value="Genomic_DNA"/>
</dbReference>
<protein>
    <submittedName>
        <fullName evidence="1">Uncharacterized protein</fullName>
    </submittedName>
</protein>
<reference evidence="2" key="3">
    <citation type="submission" date="2019-10" db="EMBL/GenBank/DDBJ databases">
        <authorList>
            <consortium name="NCBI Pathogen Detection Project"/>
        </authorList>
    </citation>
    <scope>NUCLEOTIDE SEQUENCE</scope>
    <source>
        <strain evidence="2">Salmonella enterica</strain>
    </source>
</reference>
<reference evidence="2" key="1">
    <citation type="journal article" date="2018" name="Genome Biol.">
        <title>SKESA: strategic k-mer extension for scrupulous assemblies.</title>
        <authorList>
            <person name="Souvorov A."/>
            <person name="Agarwala R."/>
            <person name="Lipman D.J."/>
        </authorList>
    </citation>
    <scope>NUCLEOTIDE SEQUENCE</scope>
    <source>
        <strain evidence="2">Salmonella enterica</strain>
    </source>
</reference>